<dbReference type="RefSeq" id="XP_003863947.1">
    <property type="nucleotide sequence ID" value="XM_003863899.1"/>
</dbReference>
<dbReference type="GO" id="GO:0005840">
    <property type="term" value="C:ribosome"/>
    <property type="evidence" value="ECO:0007669"/>
    <property type="project" value="UniProtKB-KW"/>
</dbReference>
<dbReference type="KEGG" id="ldo:LDBPK_151060"/>
<dbReference type="VEuPathDB" id="TriTrypDB:LdBPK_151060.1"/>
<keyword evidence="1" id="KW-1133">Transmembrane helix</keyword>
<name>E9BQ52_LEIDO</name>
<sequence length="169" mass="18926">MCMCLHPRVTFSPPFLPPPLPFLYRCPFLFFVVAFPFSRFRLCTCGCCSACLYVCLSLSLPPPFLHVVCVCVCVCVCVRASARCGVFFVFCCVFCCSCFLFCLLFDDAPPLLLLPFLFFRPASRPVSLSLSPSLLLLRWFPLPACFPWKAAPCAFECTRTNPARRGTAV</sequence>
<gene>
    <name evidence="2" type="ORF">LDBPK_151060</name>
</gene>
<evidence type="ECO:0000313" key="3">
    <source>
        <dbReference type="Proteomes" id="UP000008980"/>
    </source>
</evidence>
<reference evidence="2 3" key="1">
    <citation type="journal article" date="2011" name="Genome Res.">
        <title>Whole genome sequencing of multiple Leishmania donovani clinical isolates provides insights into population structure and mechanisms of drug resistance.</title>
        <authorList>
            <person name="Downing T."/>
            <person name="Imamura H."/>
            <person name="Decuypere S."/>
            <person name="Clark T.G."/>
            <person name="Coombs G.H."/>
            <person name="Cotton J.A."/>
            <person name="Hilley J.D."/>
            <person name="de Doncker S."/>
            <person name="Maes I."/>
            <person name="Mottram J.C."/>
            <person name="Quail M.A."/>
            <person name="Rijal S."/>
            <person name="Sanders M."/>
            <person name="Schonian G."/>
            <person name="Stark O."/>
            <person name="Sundar S."/>
            <person name="Vanaerschot M."/>
            <person name="Hertz-Fowler C."/>
            <person name="Dujardin J.C."/>
            <person name="Berriman M."/>
        </authorList>
    </citation>
    <scope>NUCLEOTIDE SEQUENCE [LARGE SCALE GENOMIC DNA]</scope>
    <source>
        <strain evidence="2 3">BPK282A1</strain>
    </source>
</reference>
<feature type="transmembrane region" description="Helical" evidence="1">
    <location>
        <begin position="87"/>
        <end position="105"/>
    </location>
</feature>
<evidence type="ECO:0000313" key="2">
    <source>
        <dbReference type="EMBL" id="CBZ37264.1"/>
    </source>
</evidence>
<dbReference type="AlphaFoldDB" id="E9BQ52"/>
<keyword evidence="2" id="KW-0687">Ribonucleoprotein</keyword>
<feature type="transmembrane region" description="Helical" evidence="1">
    <location>
        <begin position="22"/>
        <end position="38"/>
    </location>
</feature>
<keyword evidence="2" id="KW-0689">Ribosomal protein</keyword>
<evidence type="ECO:0000256" key="1">
    <source>
        <dbReference type="SAM" id="Phobius"/>
    </source>
</evidence>
<keyword evidence="1" id="KW-0812">Transmembrane</keyword>
<protein>
    <submittedName>
        <fullName evidence="2">60S ribosomal protein L6, putative</fullName>
    </submittedName>
</protein>
<accession>E9BQ52</accession>
<dbReference type="Proteomes" id="UP000008980">
    <property type="component" value="Chromosome 33"/>
</dbReference>
<dbReference type="GeneID" id="13392343"/>
<proteinExistence type="predicted"/>
<dbReference type="EMBL" id="FR799620">
    <property type="protein sequence ID" value="CBZ37264.1"/>
    <property type="molecule type" value="Genomic_DNA"/>
</dbReference>
<keyword evidence="1" id="KW-0472">Membrane</keyword>
<organism evidence="2 3">
    <name type="scientific">Leishmania donovani</name>
    <dbReference type="NCBI Taxonomy" id="5661"/>
    <lineage>
        <taxon>Eukaryota</taxon>
        <taxon>Discoba</taxon>
        <taxon>Euglenozoa</taxon>
        <taxon>Kinetoplastea</taxon>
        <taxon>Metakinetoplastina</taxon>
        <taxon>Trypanosomatida</taxon>
        <taxon>Trypanosomatidae</taxon>
        <taxon>Leishmaniinae</taxon>
        <taxon>Leishmania</taxon>
    </lineage>
</organism>
<reference evidence="3" key="2">
    <citation type="submission" date="2011-02" db="EMBL/GenBank/DDBJ databases">
        <title>Whole genome sequencing of Leishmania donovani clinical lines reveals dynamic variation related to drug resistance.</title>
        <authorList>
            <person name="Downing T."/>
            <person name="Imamura H."/>
            <person name="Sanders M."/>
            <person name="Decuypere S."/>
            <person name="Hertz-Fowler C."/>
            <person name="Clark T.G."/>
            <person name="Rijal S."/>
            <person name="Sundar S."/>
            <person name="Quail M.A."/>
            <person name="De Doncker S."/>
            <person name="Maes I."/>
            <person name="Vanaerschot M."/>
            <person name="Stark O."/>
            <person name="Schonian G."/>
            <person name="Dujardin J.C."/>
            <person name="Berriman M."/>
        </authorList>
    </citation>
    <scope>NUCLEOTIDE SEQUENCE [LARGE SCALE GENOMIC DNA]</scope>
    <source>
        <strain evidence="3">BPK282A1</strain>
    </source>
</reference>